<evidence type="ECO:0000256" key="1">
    <source>
        <dbReference type="ARBA" id="ARBA00001275"/>
    </source>
</evidence>
<dbReference type="EC" id="2.4.1.1" evidence="4"/>
<evidence type="ECO:0000256" key="4">
    <source>
        <dbReference type="ARBA" id="ARBA00012591"/>
    </source>
</evidence>
<feature type="domain" description="DUF3417" evidence="12">
    <location>
        <begin position="13"/>
        <end position="132"/>
    </location>
</feature>
<name>A0A7K1FRE6_9ACTN</name>
<dbReference type="Pfam" id="PF00343">
    <property type="entry name" value="Phosphorylase"/>
    <property type="match status" value="1"/>
</dbReference>
<dbReference type="NCBIfam" id="TIGR02094">
    <property type="entry name" value="more_P_ylases"/>
    <property type="match status" value="1"/>
</dbReference>
<evidence type="ECO:0000256" key="10">
    <source>
        <dbReference type="ARBA" id="ARBA00025174"/>
    </source>
</evidence>
<dbReference type="PROSITE" id="PS00102">
    <property type="entry name" value="PHOSPHORYLASE"/>
    <property type="match status" value="1"/>
</dbReference>
<dbReference type="EMBL" id="WLYK01000011">
    <property type="protein sequence ID" value="MTD16722.1"/>
    <property type="molecule type" value="Genomic_DNA"/>
</dbReference>
<dbReference type="PIRSF" id="PIRSF000460">
    <property type="entry name" value="Pprylas_GlgP"/>
    <property type="match status" value="1"/>
</dbReference>
<evidence type="ECO:0000256" key="11">
    <source>
        <dbReference type="PIRSR" id="PIRSR000460-1"/>
    </source>
</evidence>
<evidence type="ECO:0000256" key="9">
    <source>
        <dbReference type="ARBA" id="ARBA00023277"/>
    </source>
</evidence>
<comment type="catalytic activity">
    <reaction evidence="1">
        <text>[(1-&gt;4)-alpha-D-glucosyl](n) + phosphate = [(1-&gt;4)-alpha-D-glucosyl](n-1) + alpha-D-glucose 1-phosphate</text>
        <dbReference type="Rhea" id="RHEA:41732"/>
        <dbReference type="Rhea" id="RHEA-COMP:9584"/>
        <dbReference type="Rhea" id="RHEA-COMP:9586"/>
        <dbReference type="ChEBI" id="CHEBI:15444"/>
        <dbReference type="ChEBI" id="CHEBI:43474"/>
        <dbReference type="ChEBI" id="CHEBI:58601"/>
        <dbReference type="EC" id="2.4.1.1"/>
    </reaction>
</comment>
<keyword evidence="5" id="KW-0021">Allosteric enzyme</keyword>
<dbReference type="SUPFAM" id="SSF53756">
    <property type="entry name" value="UDP-Glycosyltransferase/glycogen phosphorylase"/>
    <property type="match status" value="1"/>
</dbReference>
<evidence type="ECO:0000259" key="12">
    <source>
        <dbReference type="Pfam" id="PF11897"/>
    </source>
</evidence>
<comment type="function">
    <text evidence="10">Phosphorylase is an important allosteric enzyme in carbohydrate metabolism. Enzymes from different sources differ in their regulatory mechanisms and in their natural substrates. However, all known phosphorylases share catalytic and structural properties.</text>
</comment>
<evidence type="ECO:0000313" key="14">
    <source>
        <dbReference type="Proteomes" id="UP000460221"/>
    </source>
</evidence>
<dbReference type="Pfam" id="PF11897">
    <property type="entry name" value="DUF3417"/>
    <property type="match status" value="1"/>
</dbReference>
<protein>
    <recommendedName>
        <fullName evidence="4">glycogen phosphorylase</fullName>
        <ecNumber evidence="4">2.4.1.1</ecNumber>
    </recommendedName>
</protein>
<proteinExistence type="inferred from homology"/>
<keyword evidence="7" id="KW-0808">Transferase</keyword>
<keyword evidence="8 11" id="KW-0663">Pyridoxal phosphate</keyword>
<evidence type="ECO:0000313" key="13">
    <source>
        <dbReference type="EMBL" id="MTD16722.1"/>
    </source>
</evidence>
<dbReference type="AlphaFoldDB" id="A0A7K1FRE6"/>
<evidence type="ECO:0000256" key="7">
    <source>
        <dbReference type="ARBA" id="ARBA00022679"/>
    </source>
</evidence>
<evidence type="ECO:0000256" key="5">
    <source>
        <dbReference type="ARBA" id="ARBA00022533"/>
    </source>
</evidence>
<dbReference type="Gene3D" id="3.40.50.2000">
    <property type="entry name" value="Glycogen Phosphorylase B"/>
    <property type="match status" value="3"/>
</dbReference>
<keyword evidence="14" id="KW-1185">Reference proteome</keyword>
<dbReference type="GO" id="GO:0030170">
    <property type="term" value="F:pyridoxal phosphate binding"/>
    <property type="evidence" value="ECO:0007669"/>
    <property type="project" value="InterPro"/>
</dbReference>
<keyword evidence="6" id="KW-0328">Glycosyltransferase</keyword>
<organism evidence="13 14">
    <name type="scientific">Nakamurella alba</name>
    <dbReference type="NCBI Taxonomy" id="2665158"/>
    <lineage>
        <taxon>Bacteria</taxon>
        <taxon>Bacillati</taxon>
        <taxon>Actinomycetota</taxon>
        <taxon>Actinomycetes</taxon>
        <taxon>Nakamurellales</taxon>
        <taxon>Nakamurellaceae</taxon>
        <taxon>Nakamurella</taxon>
    </lineage>
</organism>
<feature type="modified residue" description="N6-(pyridoxal phosphate)lysine" evidence="11">
    <location>
        <position position="623"/>
    </location>
</feature>
<keyword evidence="9" id="KW-0119">Carbohydrate metabolism</keyword>
<dbReference type="InterPro" id="IPR024517">
    <property type="entry name" value="Glycogen_phosphorylase_DUF3417"/>
</dbReference>
<evidence type="ECO:0000256" key="6">
    <source>
        <dbReference type="ARBA" id="ARBA00022676"/>
    </source>
</evidence>
<dbReference type="InterPro" id="IPR052182">
    <property type="entry name" value="Glycogen/Maltodextrin_Phosph"/>
</dbReference>
<evidence type="ECO:0000256" key="8">
    <source>
        <dbReference type="ARBA" id="ARBA00022898"/>
    </source>
</evidence>
<dbReference type="GO" id="GO:0008184">
    <property type="term" value="F:glycogen phosphorylase activity"/>
    <property type="evidence" value="ECO:0007669"/>
    <property type="project" value="InterPro"/>
</dbReference>
<gene>
    <name evidence="13" type="primary">glgP</name>
    <name evidence="13" type="ORF">GIS00_22555</name>
</gene>
<dbReference type="PANTHER" id="PTHR42655:SF1">
    <property type="entry name" value="GLYCOGEN PHOSPHORYLASE"/>
    <property type="match status" value="1"/>
</dbReference>
<dbReference type="InterPro" id="IPR011834">
    <property type="entry name" value="Agluc_phsphrylas"/>
</dbReference>
<dbReference type="InterPro" id="IPR000811">
    <property type="entry name" value="Glyco_trans_35"/>
</dbReference>
<evidence type="ECO:0000256" key="2">
    <source>
        <dbReference type="ARBA" id="ARBA00001933"/>
    </source>
</evidence>
<comment type="similarity">
    <text evidence="3">Belongs to the glycogen phosphorylase family.</text>
</comment>
<sequence>MKALRRFTVRPQLPEQLQPLGSLIRNLRWSWHPASQDLFADIDQDLWEKFDGDPVKLLGAVSVARLEELAGDQGFLDRVRGLAADLDSYLTEPRWYQQQIEEVGPDLGEPGRRALPKAIAYFSMEFGVTEVLPIYSGGLGILAGDHLKSASDLGVPIIGVGLLYRFGYFWQSLSGDGWQQEHYFAHDPQGLPIDRVLDANGEQLTISVAMPGGRELTARVWQASVGRVPLLLLDADIEANDDELRATTDRLYGGDQDHRIKQELLLGIGGVRAVNAYCEITGHPLPEVFHMNEGHAGFLGLERIASVISSDGLSLAEAVTAVRAGTVFTTHTPVPAGIDRFPMDMVRHYLDADGEGVSKLVPGVKVDDILAFGAEDDPHRYNMAHMGLRLAQRANGVAKLHGVVSRDMFAGLYPGFEPSEVPIGSVTNGVHLPTWAAREMYDVAGDMAGWRDLASAEDWPEGDRVSNERLWHLRQTLRGRLIDMARVAVKESWLQRGRSSAELGWTSTILDPKVLTIGFARRVSTYKRLTLMLRDPARLKKILLDPDRPVQIIIAGKAHPADEYGKRFMQETVRFADDPEIRHRIAFLPDYDMGMASILCAGADVWLNNPIRPQEASGTSGMKAALNGVLNLSISDGWWDELYDGHDGWTIPTADGVTDEHRRDDLEAAALYDLIETRVAPLFYERPRDDRPDGWVDTVRHTLSYLGPRVQATRMVRDYVNEYYSPAATFSRAITTDLTVAKELSTWKDRVRAAWPAVRVVNVDTSGIGTEPSLGNVMAVRAFVDLGGLLPEDVEVQTVTGRVDDNEQLHEITVVPMDVIQGGTDGAEGDGFRYEAQLPLTRSGPVGYTVRVLPRNGLLASPAELGLIVTA</sequence>
<reference evidence="13 14" key="1">
    <citation type="submission" date="2019-11" db="EMBL/GenBank/DDBJ databases">
        <authorList>
            <person name="Jiang L.-Q."/>
        </authorList>
    </citation>
    <scope>NUCLEOTIDE SEQUENCE [LARGE SCALE GENOMIC DNA]</scope>
    <source>
        <strain evidence="13 14">YIM 132087</strain>
    </source>
</reference>
<comment type="cofactor">
    <cofactor evidence="2">
        <name>pyridoxal 5'-phosphate</name>
        <dbReference type="ChEBI" id="CHEBI:597326"/>
    </cofactor>
</comment>
<accession>A0A7K1FRE6</accession>
<dbReference type="GO" id="GO:0005975">
    <property type="term" value="P:carbohydrate metabolic process"/>
    <property type="evidence" value="ECO:0007669"/>
    <property type="project" value="InterPro"/>
</dbReference>
<dbReference type="Proteomes" id="UP000460221">
    <property type="component" value="Unassembled WGS sequence"/>
</dbReference>
<comment type="caution">
    <text evidence="13">The sequence shown here is derived from an EMBL/GenBank/DDBJ whole genome shotgun (WGS) entry which is preliminary data.</text>
</comment>
<dbReference type="RefSeq" id="WP_322098317.1">
    <property type="nucleotide sequence ID" value="NZ_WLYK01000011.1"/>
</dbReference>
<dbReference type="PANTHER" id="PTHR42655">
    <property type="entry name" value="GLYCOGEN PHOSPHORYLASE"/>
    <property type="match status" value="1"/>
</dbReference>
<dbReference type="InterPro" id="IPR035090">
    <property type="entry name" value="Pyridoxal_P_attach_site"/>
</dbReference>
<evidence type="ECO:0000256" key="3">
    <source>
        <dbReference type="ARBA" id="ARBA00006047"/>
    </source>
</evidence>